<protein>
    <recommendedName>
        <fullName evidence="3">Pectate lyase</fullName>
    </recommendedName>
</protein>
<name>A0ABQ9X2V9_9EUKA</name>
<accession>A0ABQ9X2V9</accession>
<reference evidence="1 2" key="1">
    <citation type="journal article" date="2022" name="bioRxiv">
        <title>Genomics of Preaxostyla Flagellates Illuminates Evolutionary Transitions and the Path Towards Mitochondrial Loss.</title>
        <authorList>
            <person name="Novak L.V.F."/>
            <person name="Treitli S.C."/>
            <person name="Pyrih J."/>
            <person name="Halakuc P."/>
            <person name="Pipaliya S.V."/>
            <person name="Vacek V."/>
            <person name="Brzon O."/>
            <person name="Soukal P."/>
            <person name="Eme L."/>
            <person name="Dacks J.B."/>
            <person name="Karnkowska A."/>
            <person name="Elias M."/>
            <person name="Hampl V."/>
        </authorList>
    </citation>
    <scope>NUCLEOTIDE SEQUENCE [LARGE SCALE GENOMIC DNA]</scope>
    <source>
        <strain evidence="1">NAU3</strain>
        <tissue evidence="1">Gut</tissue>
    </source>
</reference>
<keyword evidence="2" id="KW-1185">Reference proteome</keyword>
<proteinExistence type="predicted"/>
<dbReference type="EMBL" id="JARBJD010000240">
    <property type="protein sequence ID" value="KAK2946027.1"/>
    <property type="molecule type" value="Genomic_DNA"/>
</dbReference>
<organism evidence="1 2">
    <name type="scientific">Blattamonas nauphoetae</name>
    <dbReference type="NCBI Taxonomy" id="2049346"/>
    <lineage>
        <taxon>Eukaryota</taxon>
        <taxon>Metamonada</taxon>
        <taxon>Preaxostyla</taxon>
        <taxon>Oxymonadida</taxon>
        <taxon>Blattamonas</taxon>
    </lineage>
</organism>
<comment type="caution">
    <text evidence="1">The sequence shown here is derived from an EMBL/GenBank/DDBJ whole genome shotgun (WGS) entry which is preliminary data.</text>
</comment>
<dbReference type="SUPFAM" id="SSF51126">
    <property type="entry name" value="Pectin lyase-like"/>
    <property type="match status" value="1"/>
</dbReference>
<evidence type="ECO:0000313" key="1">
    <source>
        <dbReference type="EMBL" id="KAK2946027.1"/>
    </source>
</evidence>
<gene>
    <name evidence="1" type="ORF">BLNAU_19038</name>
</gene>
<evidence type="ECO:0000313" key="2">
    <source>
        <dbReference type="Proteomes" id="UP001281761"/>
    </source>
</evidence>
<dbReference type="InterPro" id="IPR011050">
    <property type="entry name" value="Pectin_lyase_fold/virulence"/>
</dbReference>
<dbReference type="Proteomes" id="UP001281761">
    <property type="component" value="Unassembled WGS sequence"/>
</dbReference>
<sequence length="602" mass="65724">MLTLSNTVIHGTTAPTFFISSDSTVVILNSKILPTPTQCSLSPLLETHSRNDSFTVLGSSFANAQVAPGHPLVGDYRTRNVQIRNCDVCNLTYPADTDPTQCLFSRGASTTSETVITGVSALTYDKGEHPLYGGLIPEMNAPHVETSITNSSFTRINDDKPTFTWKSYCHDMIFPSDSFDSRTTTTTTILVTRCIFRNINAQYGRDGGALCFKDRDTVMVTHCAFTNCRTNADAGAVGYYTGNTYYHAFNNHTDYQADGWAGGVVMDGGDNLGTNRDCYYTNCTDLKKNEIYNGAGLHCNLVNNARFISNCWFEQCSSGGEGGGLALQNDKNTTVFSCRFSENKAHFRAASIMLLEQAAGYKNPVRISFCLFHKNVGYDQGNDVSLAASWFEDGVDRSLIFTDCWTVSPEPRVGRKNVTWDGIDKSLCSLIHYPELVTASHDGADDMKWCWANIHKCRTVAFSLDVTEYVVVTHLLIEEGAYEDNEMSVDNRTVWVEGKAGNVVELTHNSQKAGSTASSPLFSVVLTNNFTLSALTLVPSETAQLIEVEDSALTQLLSVIVDCSSKSLTTTLFTFKKGATLINQMEVKGGASSNSVIAQTGG</sequence>
<evidence type="ECO:0008006" key="3">
    <source>
        <dbReference type="Google" id="ProtNLM"/>
    </source>
</evidence>